<dbReference type="Proteomes" id="UP000542111">
    <property type="component" value="Unassembled WGS sequence"/>
</dbReference>
<dbReference type="AlphaFoldDB" id="A0A7Y1MPI6"/>
<dbReference type="EMBL" id="JAAQYP010000017">
    <property type="protein sequence ID" value="NNA96029.1"/>
    <property type="molecule type" value="Genomic_DNA"/>
</dbReference>
<comment type="caution">
    <text evidence="1">The sequence shown here is derived from an EMBL/GenBank/DDBJ whole genome shotgun (WGS) entry which is preliminary data.</text>
</comment>
<dbReference type="OrthoDB" id="6985600at2"/>
<dbReference type="GeneID" id="70099920"/>
<name>A0A7Y1MPI6_9PSED</name>
<reference evidence="1 2" key="1">
    <citation type="journal article" date="2020" name="Front. Microbiol.">
        <title>Genetic Organization of the aprX-lipA2 Operon Affects the Proteolytic Potential of Pseudomonas Species in Milk.</title>
        <authorList>
            <person name="Maier C."/>
            <person name="Huptas C."/>
            <person name="von Neubeck M."/>
            <person name="Scherer S."/>
            <person name="Wenning M."/>
            <person name="Lucking G."/>
        </authorList>
    </citation>
    <scope>NUCLEOTIDE SEQUENCE [LARGE SCALE GENOMIC DNA]</scope>
    <source>
        <strain evidence="1 2">G4779</strain>
    </source>
</reference>
<dbReference type="RefSeq" id="WP_076961036.1">
    <property type="nucleotide sequence ID" value="NZ_CBCRYT010000003.1"/>
</dbReference>
<organism evidence="1 2">
    <name type="scientific">Pseudomonas gessardii</name>
    <dbReference type="NCBI Taxonomy" id="78544"/>
    <lineage>
        <taxon>Bacteria</taxon>
        <taxon>Pseudomonadati</taxon>
        <taxon>Pseudomonadota</taxon>
        <taxon>Gammaproteobacteria</taxon>
        <taxon>Pseudomonadales</taxon>
        <taxon>Pseudomonadaceae</taxon>
        <taxon>Pseudomonas</taxon>
    </lineage>
</organism>
<sequence>MTVPAQQLSPEQKKLLYPKPLTATGTFNATIDAIPVHFQTLTLVHDREAAIYRLVARHADHAVTVKKITIELPDIIREAQVIDLSKWQSNKVNVWYAVKSPTIHYVVRCSTGTLIITGLEGGIIKISGTLDGTTDEDVNGNTHTLEVNFDVTS</sequence>
<protein>
    <submittedName>
        <fullName evidence="1">Uncharacterized protein</fullName>
    </submittedName>
</protein>
<proteinExistence type="predicted"/>
<evidence type="ECO:0000313" key="1">
    <source>
        <dbReference type="EMBL" id="NNA96029.1"/>
    </source>
</evidence>
<evidence type="ECO:0000313" key="2">
    <source>
        <dbReference type="Proteomes" id="UP000542111"/>
    </source>
</evidence>
<gene>
    <name evidence="1" type="ORF">HBO33_12710</name>
</gene>
<accession>A0A7Y1MPI6</accession>